<feature type="signal peptide" evidence="1">
    <location>
        <begin position="1"/>
        <end position="19"/>
    </location>
</feature>
<evidence type="ECO:0000313" key="3">
    <source>
        <dbReference type="Proteomes" id="UP001107558"/>
    </source>
</evidence>
<keyword evidence="1" id="KW-0732">Signal</keyword>
<sequence length="275" mass="30544">MKLFIIAFAFIAVFCRTEAFEEPEEFVLLNPEFLTRSSWSHQVAYHALQDEIDSTFVEINKIVATELAKETPSAIQNYSSFSVDVLGVYNPVFERVNLLNPGSCKERVTVIIKSGVQQSGVMSDNCIVSYNGKVQEEVDAINDALKKFSGEYGQVVLNVYKAYAGRNAMVESETIEKHINNTYNDIASEWTSVGSAVGDLRASLSNNLQILGGKLHGCFGNAFTYAKAMMDLNEPQVEECENSNISSRAQSAAGASRDYIAEAKQLTENWPQFKW</sequence>
<keyword evidence="3" id="KW-1185">Reference proteome</keyword>
<accession>A0A9J6C659</accession>
<name>A0A9J6C659_POLVA</name>
<dbReference type="OrthoDB" id="10608877at2759"/>
<gene>
    <name evidence="2" type="ORF">PVAND_007096</name>
</gene>
<dbReference type="Proteomes" id="UP001107558">
    <property type="component" value="Chromosome 2"/>
</dbReference>
<feature type="chain" id="PRO_5039907470" evidence="1">
    <location>
        <begin position="20"/>
        <end position="275"/>
    </location>
</feature>
<dbReference type="AlphaFoldDB" id="A0A9J6C659"/>
<evidence type="ECO:0000313" key="2">
    <source>
        <dbReference type="EMBL" id="KAG5677328.1"/>
    </source>
</evidence>
<protein>
    <submittedName>
        <fullName evidence="2">Uncharacterized protein</fullName>
    </submittedName>
</protein>
<evidence type="ECO:0000256" key="1">
    <source>
        <dbReference type="SAM" id="SignalP"/>
    </source>
</evidence>
<comment type="caution">
    <text evidence="2">The sequence shown here is derived from an EMBL/GenBank/DDBJ whole genome shotgun (WGS) entry which is preliminary data.</text>
</comment>
<dbReference type="EMBL" id="JADBJN010000002">
    <property type="protein sequence ID" value="KAG5677328.1"/>
    <property type="molecule type" value="Genomic_DNA"/>
</dbReference>
<organism evidence="2 3">
    <name type="scientific">Polypedilum vanderplanki</name>
    <name type="common">Sleeping chironomid midge</name>
    <dbReference type="NCBI Taxonomy" id="319348"/>
    <lineage>
        <taxon>Eukaryota</taxon>
        <taxon>Metazoa</taxon>
        <taxon>Ecdysozoa</taxon>
        <taxon>Arthropoda</taxon>
        <taxon>Hexapoda</taxon>
        <taxon>Insecta</taxon>
        <taxon>Pterygota</taxon>
        <taxon>Neoptera</taxon>
        <taxon>Endopterygota</taxon>
        <taxon>Diptera</taxon>
        <taxon>Nematocera</taxon>
        <taxon>Chironomoidea</taxon>
        <taxon>Chironomidae</taxon>
        <taxon>Chironominae</taxon>
        <taxon>Polypedilum</taxon>
        <taxon>Polypedilum</taxon>
    </lineage>
</organism>
<reference evidence="2" key="1">
    <citation type="submission" date="2021-03" db="EMBL/GenBank/DDBJ databases">
        <title>Chromosome level genome of the anhydrobiotic midge Polypedilum vanderplanki.</title>
        <authorList>
            <person name="Yoshida Y."/>
            <person name="Kikawada T."/>
            <person name="Gusev O."/>
        </authorList>
    </citation>
    <scope>NUCLEOTIDE SEQUENCE</scope>
    <source>
        <strain evidence="2">NIAS01</strain>
        <tissue evidence="2">Whole body or cell culture</tissue>
    </source>
</reference>
<proteinExistence type="predicted"/>